<feature type="compositionally biased region" description="Low complexity" evidence="1">
    <location>
        <begin position="65"/>
        <end position="78"/>
    </location>
</feature>
<feature type="compositionally biased region" description="Basic and acidic residues" evidence="1">
    <location>
        <begin position="267"/>
        <end position="293"/>
    </location>
</feature>
<dbReference type="Proteomes" id="UP001274830">
    <property type="component" value="Unassembled WGS sequence"/>
</dbReference>
<keyword evidence="3" id="KW-1185">Reference proteome</keyword>
<name>A0AAE0WPT8_9PEZI</name>
<proteinExistence type="predicted"/>
<feature type="compositionally biased region" description="Polar residues" evidence="1">
    <location>
        <begin position="105"/>
        <end position="120"/>
    </location>
</feature>
<comment type="caution">
    <text evidence="2">The sequence shown here is derived from an EMBL/GenBank/DDBJ whole genome shotgun (WGS) entry which is preliminary data.</text>
</comment>
<feature type="region of interest" description="Disordered" evidence="1">
    <location>
        <begin position="333"/>
        <end position="393"/>
    </location>
</feature>
<dbReference type="InterPro" id="IPR013226">
    <property type="entry name" value="Pal1"/>
</dbReference>
<organism evidence="2 3">
    <name type="scientific">Recurvomyces mirabilis</name>
    <dbReference type="NCBI Taxonomy" id="574656"/>
    <lineage>
        <taxon>Eukaryota</taxon>
        <taxon>Fungi</taxon>
        <taxon>Dikarya</taxon>
        <taxon>Ascomycota</taxon>
        <taxon>Pezizomycotina</taxon>
        <taxon>Dothideomycetes</taxon>
        <taxon>Dothideomycetidae</taxon>
        <taxon>Mycosphaerellales</taxon>
        <taxon>Teratosphaeriaceae</taxon>
        <taxon>Recurvomyces</taxon>
    </lineage>
</organism>
<feature type="compositionally biased region" description="Basic and acidic residues" evidence="1">
    <location>
        <begin position="85"/>
        <end position="100"/>
    </location>
</feature>
<dbReference type="Pfam" id="PF08316">
    <property type="entry name" value="Pal1"/>
    <property type="match status" value="1"/>
</dbReference>
<evidence type="ECO:0000256" key="1">
    <source>
        <dbReference type="SAM" id="MobiDB-lite"/>
    </source>
</evidence>
<evidence type="ECO:0000313" key="3">
    <source>
        <dbReference type="Proteomes" id="UP001274830"/>
    </source>
</evidence>
<sequence>MASMDSKGAHATLIDPMHAPEPSAETGPGTHFGSTMPSKQPTSTTTTAAASHKTSLSSQNPFRDGASPPAATAGSGSSKIPNVRTTERPSSREGFPDYRAEAFSGHNTRPLHSTSNNQSPPAYDEATSGPSRRRGSSLRERYPGDTTAKPLDMIRKDSRKAHRSPHLNKRNMQSPDVIDRLDPALGGHAYHHEGPYDAAAFARNKAYDKTSPVAALQTSNEEALRATPRENVKDALDRHKPLDGVAVVPPGVPDQFGRTYNYEEGTDMMREGTDDAGYKRWPGKDYDKDDLKGQSEPSFSLDRALQAHKIDDNGIEMEDHAHLMKDYNRAKARGSLDDRDPVAIAGDDRKYADLEYKNREDGESSAHKSGSMRHVGEGLKKRIGSLRHKKNDE</sequence>
<reference evidence="2" key="1">
    <citation type="submission" date="2023-07" db="EMBL/GenBank/DDBJ databases">
        <title>Black Yeasts Isolated from many extreme environments.</title>
        <authorList>
            <person name="Coleine C."/>
            <person name="Stajich J.E."/>
            <person name="Selbmann L."/>
        </authorList>
    </citation>
    <scope>NUCLEOTIDE SEQUENCE</scope>
    <source>
        <strain evidence="2">CCFEE 5485</strain>
    </source>
</reference>
<dbReference type="PANTHER" id="PTHR28307:SF1">
    <property type="entry name" value="PAL1 CELL MORPHOLOGY PROTEIN"/>
    <property type="match status" value="1"/>
</dbReference>
<feature type="compositionally biased region" description="Basic residues" evidence="1">
    <location>
        <begin position="157"/>
        <end position="169"/>
    </location>
</feature>
<evidence type="ECO:0000313" key="2">
    <source>
        <dbReference type="EMBL" id="KAK3675708.1"/>
    </source>
</evidence>
<dbReference type="AlphaFoldDB" id="A0AAE0WPT8"/>
<gene>
    <name evidence="2" type="ORF">LTR78_004349</name>
</gene>
<feature type="compositionally biased region" description="Basic residues" evidence="1">
    <location>
        <begin position="381"/>
        <end position="393"/>
    </location>
</feature>
<feature type="region of interest" description="Disordered" evidence="1">
    <location>
        <begin position="238"/>
        <end position="300"/>
    </location>
</feature>
<feature type="compositionally biased region" description="Basic and acidic residues" evidence="1">
    <location>
        <begin position="333"/>
        <end position="366"/>
    </location>
</feature>
<protein>
    <submittedName>
        <fullName evidence="2">Uncharacterized protein</fullName>
    </submittedName>
</protein>
<dbReference type="PANTHER" id="PTHR28307">
    <property type="entry name" value="PROTEIN PAL1"/>
    <property type="match status" value="1"/>
</dbReference>
<dbReference type="GO" id="GO:0005737">
    <property type="term" value="C:cytoplasm"/>
    <property type="evidence" value="ECO:0007669"/>
    <property type="project" value="TreeGrafter"/>
</dbReference>
<feature type="region of interest" description="Disordered" evidence="1">
    <location>
        <begin position="1"/>
        <end position="183"/>
    </location>
</feature>
<dbReference type="EMBL" id="JAUTXT010000013">
    <property type="protein sequence ID" value="KAK3675708.1"/>
    <property type="molecule type" value="Genomic_DNA"/>
</dbReference>
<accession>A0AAE0WPT8</accession>
<feature type="compositionally biased region" description="Low complexity" evidence="1">
    <location>
        <begin position="34"/>
        <end position="58"/>
    </location>
</feature>